<accession>A0A7H1D0H9</accession>
<sequence>MSTKTVYSIRVPVELRKMMEELKAINWQEEIRRLVEELVKTKSKERILAEAKEIRKDMKADVSAAELIRADRDGR</sequence>
<organism evidence="1">
    <name type="scientific">Uncultured archaeon GZfos26G2</name>
    <dbReference type="NCBI Taxonomy" id="3386331"/>
    <lineage>
        <taxon>Archaea</taxon>
        <taxon>Methanobacteriati</taxon>
        <taxon>Methanobacteriota</taxon>
        <taxon>Stenosarchaea group</taxon>
        <taxon>Methanomicrobia</taxon>
        <taxon>Candidatus Methanophagales</taxon>
        <taxon>Candidatus Methanophagaceae</taxon>
        <taxon>Candidatus Methanophaga</taxon>
    </lineage>
</organism>
<dbReference type="PANTHER" id="PTHR42244:SF2">
    <property type="entry name" value="ANTITOXIN VAPB3-RELATED"/>
    <property type="match status" value="1"/>
</dbReference>
<proteinExistence type="predicted"/>
<name>A0A7H1D0H9_UNCAG</name>
<evidence type="ECO:0000313" key="1">
    <source>
        <dbReference type="EMBL" id="QNS30086.1"/>
    </source>
</evidence>
<dbReference type="EMBL" id="AY714843">
    <property type="protein sequence ID" value="QNS30086.1"/>
    <property type="molecule type" value="Genomic_DNA"/>
</dbReference>
<dbReference type="AlphaFoldDB" id="A0A7H1D0H9"/>
<evidence type="ECO:0008006" key="2">
    <source>
        <dbReference type="Google" id="ProtNLM"/>
    </source>
</evidence>
<reference evidence="1" key="1">
    <citation type="journal article" date="2004" name="Science">
        <title>Reverse methanogenesis: testing the hypothesis with environmental genomics.</title>
        <authorList>
            <person name="Hallam S.J."/>
            <person name="Putnam N."/>
            <person name="Preston C.M."/>
            <person name="Detter J.C."/>
            <person name="Rokhsar D."/>
            <person name="Richardson P.M."/>
            <person name="DeLong E.F."/>
        </authorList>
    </citation>
    <scope>NUCLEOTIDE SEQUENCE</scope>
</reference>
<dbReference type="InterPro" id="IPR039709">
    <property type="entry name" value="VapB3-like"/>
</dbReference>
<dbReference type="PANTHER" id="PTHR42244">
    <property type="entry name" value="ANTITOXIN VAPB3-RELATED"/>
    <property type="match status" value="1"/>
</dbReference>
<protein>
    <recommendedName>
        <fullName evidence="2">VapB-type antitoxin</fullName>
    </recommendedName>
</protein>
<gene>
    <name evidence="1" type="ORF">GZ26G2_88</name>
</gene>